<protein>
    <recommendedName>
        <fullName evidence="3">Long Rib domain-containing protein</fullName>
    </recommendedName>
</protein>
<dbReference type="InterPro" id="IPR044055">
    <property type="entry name" value="RibLong"/>
</dbReference>
<feature type="compositionally biased region" description="Basic and acidic residues" evidence="1">
    <location>
        <begin position="593"/>
        <end position="604"/>
    </location>
</feature>
<evidence type="ECO:0000256" key="1">
    <source>
        <dbReference type="SAM" id="MobiDB-lite"/>
    </source>
</evidence>
<gene>
    <name evidence="4" type="ORF">L8U60_09255</name>
</gene>
<evidence type="ECO:0000256" key="2">
    <source>
        <dbReference type="SAM" id="SignalP"/>
    </source>
</evidence>
<dbReference type="RefSeq" id="WP_269966087.1">
    <property type="nucleotide sequence ID" value="NZ_JAKMUS010000017.1"/>
</dbReference>
<feature type="chain" id="PRO_5040732869" description="Long Rib domain-containing protein" evidence="2">
    <location>
        <begin position="31"/>
        <end position="715"/>
    </location>
</feature>
<feature type="signal peptide" evidence="2">
    <location>
        <begin position="1"/>
        <end position="30"/>
    </location>
</feature>
<keyword evidence="5" id="KW-1185">Reference proteome</keyword>
<feature type="region of interest" description="Disordered" evidence="1">
    <location>
        <begin position="42"/>
        <end position="67"/>
    </location>
</feature>
<feature type="non-terminal residue" evidence="4">
    <location>
        <position position="715"/>
    </location>
</feature>
<feature type="region of interest" description="Disordered" evidence="1">
    <location>
        <begin position="672"/>
        <end position="691"/>
    </location>
</feature>
<keyword evidence="2" id="KW-0732">Signal</keyword>
<name>A0A9X3LV58_9CORY</name>
<evidence type="ECO:0000313" key="4">
    <source>
        <dbReference type="EMBL" id="MCZ9294669.1"/>
    </source>
</evidence>
<feature type="region of interest" description="Disordered" evidence="1">
    <location>
        <begin position="593"/>
        <end position="616"/>
    </location>
</feature>
<feature type="compositionally biased region" description="Polar residues" evidence="1">
    <location>
        <begin position="42"/>
        <end position="53"/>
    </location>
</feature>
<organism evidence="4 5">
    <name type="scientific">Corynebacterium meitnerae</name>
    <dbReference type="NCBI Taxonomy" id="2913498"/>
    <lineage>
        <taxon>Bacteria</taxon>
        <taxon>Bacillati</taxon>
        <taxon>Actinomycetota</taxon>
        <taxon>Actinomycetes</taxon>
        <taxon>Mycobacteriales</taxon>
        <taxon>Corynebacteriaceae</taxon>
        <taxon>Corynebacterium</taxon>
    </lineage>
</organism>
<proteinExistence type="predicted"/>
<accession>A0A9X3LV58</accession>
<dbReference type="Proteomes" id="UP001146468">
    <property type="component" value="Unassembled WGS sequence"/>
</dbReference>
<dbReference type="Pfam" id="PF18957">
    <property type="entry name" value="RibLong"/>
    <property type="match status" value="1"/>
</dbReference>
<feature type="domain" description="Long Rib" evidence="3">
    <location>
        <begin position="586"/>
        <end position="662"/>
    </location>
</feature>
<evidence type="ECO:0000313" key="5">
    <source>
        <dbReference type="Proteomes" id="UP001146468"/>
    </source>
</evidence>
<sequence>MNIKNIARRRGVTIAAAALSVAMVSPFVHAVTPGTPFVSVANAQPDQASTPPASGSDKAIYSPGKATQKGTISGSVKEIVEAKIGFGNVQDSGKALKGVKVYAQWYEGENTQHSSPVYYTESDANGNFTLNMAPYTDALGVTREFRADASVGNLNDGADWSRDENREKIRVWTELPEDLTDKYRLVHQPAAGIFPGIGANTTPTTQGDHQWGGNKITGMTIQYAQKDKLPQHLPENKWAESTGTGGNGGTYAGRAFWNLDVLQGAKNHNTVSAFDGKDVPAAGMKVVGSYLTDDAVNKIEAYAKSNFAGKTLRGKGWTPVDEQGLQKWINEQVAADPEGWIAETLTTTTGADGTFELRWKGLYGYSHKTRGLVSEDKFGKLAGSHGEGNWTNGLSSSKHVNMHWSYVSILGKDGKPLPDNIGALYPWALGQWAGPGFGADLNAGANAQLFGGDGALIGNTIDSYTGWNIALAPQALKFDVVDKNTTDNWANLGDKVQTDTAGLPIADNLNYYIEWVDKNGKVVKTCATAKPDSATKIPSCELEVPADAQTGDTFTARLKVTPNNPDPKNDLVLAMDAFAVARDYLAYDPIDAKRGEEATSEPKFDNPATETEETKPDKAKFELGKLPEGVTEDQVKVDPANGVVTFTPKADQAAKAYSFPVVMRNEELQVPVLDENGDPVKDGSGNPKTQGRIVARADATFNVAELTAATVEPKY</sequence>
<dbReference type="EMBL" id="JAKMUS010000017">
    <property type="protein sequence ID" value="MCZ9294669.1"/>
    <property type="molecule type" value="Genomic_DNA"/>
</dbReference>
<evidence type="ECO:0000259" key="3">
    <source>
        <dbReference type="Pfam" id="PF18957"/>
    </source>
</evidence>
<reference evidence="4" key="1">
    <citation type="submission" date="2022-02" db="EMBL/GenBank/DDBJ databases">
        <title>Corynebacterium sp. from urogenital microbiome.</title>
        <authorList>
            <person name="Cappelli E.A."/>
            <person name="Ribeiro T.G."/>
            <person name="Peixe L."/>
        </authorList>
    </citation>
    <scope>NUCLEOTIDE SEQUENCE</scope>
    <source>
        <strain evidence="4">C8Ua_172</strain>
    </source>
</reference>
<comment type="caution">
    <text evidence="4">The sequence shown here is derived from an EMBL/GenBank/DDBJ whole genome shotgun (WGS) entry which is preliminary data.</text>
</comment>
<dbReference type="AlphaFoldDB" id="A0A9X3LV58"/>